<reference evidence="2" key="1">
    <citation type="journal article" date="2019" name="Int. J. Syst. Evol. Microbiol.">
        <title>The Global Catalogue of Microorganisms (GCM) 10K type strain sequencing project: providing services to taxonomists for standard genome sequencing and annotation.</title>
        <authorList>
            <consortium name="The Broad Institute Genomics Platform"/>
            <consortium name="The Broad Institute Genome Sequencing Center for Infectious Disease"/>
            <person name="Wu L."/>
            <person name="Ma J."/>
        </authorList>
    </citation>
    <scope>NUCLEOTIDE SEQUENCE [LARGE SCALE GENOMIC DNA]</scope>
    <source>
        <strain evidence="2">CCUG 61889</strain>
    </source>
</reference>
<dbReference type="InterPro" id="IPR025446">
    <property type="entry name" value="Antirep_AbbA"/>
</dbReference>
<accession>A0ABV8B584</accession>
<dbReference type="Proteomes" id="UP001595752">
    <property type="component" value="Unassembled WGS sequence"/>
</dbReference>
<gene>
    <name evidence="1" type="primary">abbA</name>
    <name evidence="1" type="ORF">ACFOU2_12620</name>
</gene>
<dbReference type="Gene3D" id="1.10.287.3030">
    <property type="match status" value="1"/>
</dbReference>
<protein>
    <submittedName>
        <fullName evidence="1">Antirepressor AbbA</fullName>
    </submittedName>
</protein>
<sequence length="63" mass="7286">MNNNSSVLLSKEEAELLLDLLFEQEYALEVVSSHMLDIETGLKSVDIHQYQKIASLYSRLREM</sequence>
<name>A0ABV8B584_9BACI</name>
<evidence type="ECO:0000313" key="1">
    <source>
        <dbReference type="EMBL" id="MFC3884292.1"/>
    </source>
</evidence>
<dbReference type="EMBL" id="JBHRZT010000052">
    <property type="protein sequence ID" value="MFC3884292.1"/>
    <property type="molecule type" value="Genomic_DNA"/>
</dbReference>
<keyword evidence="2" id="KW-1185">Reference proteome</keyword>
<organism evidence="1 2">
    <name type="scientific">Bacillus songklensis</name>
    <dbReference type="NCBI Taxonomy" id="1069116"/>
    <lineage>
        <taxon>Bacteria</taxon>
        <taxon>Bacillati</taxon>
        <taxon>Bacillota</taxon>
        <taxon>Bacilli</taxon>
        <taxon>Bacillales</taxon>
        <taxon>Bacillaceae</taxon>
        <taxon>Bacillus</taxon>
    </lineage>
</organism>
<dbReference type="Pfam" id="PF14156">
    <property type="entry name" value="AbbA_antirepres"/>
    <property type="match status" value="1"/>
</dbReference>
<proteinExistence type="predicted"/>
<dbReference type="RefSeq" id="WP_377915602.1">
    <property type="nucleotide sequence ID" value="NZ_JBHRZT010000052.1"/>
</dbReference>
<evidence type="ECO:0000313" key="2">
    <source>
        <dbReference type="Proteomes" id="UP001595752"/>
    </source>
</evidence>
<comment type="caution">
    <text evidence="1">The sequence shown here is derived from an EMBL/GenBank/DDBJ whole genome shotgun (WGS) entry which is preliminary data.</text>
</comment>